<sequence length="652" mass="74172">MPSKSDSTFPITQKDLREHLDHANQMLLKIQDKPATKPEQPSASKGNWRPSTDYSSSGLVTVELHKLAKVVSQDALILTPEANAVIAAFRDGACLGMHLGRAYGEAAGLERLIQLNRSGRMSAAQQAEFYEKHHTAAAVTLFGFAAYINWKLSSLSDEKIASRQITLAEQPSVDLANPLKALERAIFDFGLLSKDPQIRDSLDWYRYAQVFADALISELQTRVGSLNHTAFFTDNSYRLENTTLLISGFENIANPSATSVEFNRVEFKDIVGNREAKHVAMRTAQRLLCYDLTAKKNPFRDIGGLPLVRMGYGKPGTGKSLQIAAIATLLHDYCDWLEIPFLFWPLPDNIVSTFQGGSAERGVEYMRRLQDDDKILYAAIDDAENNFEERTRQGVSSGVREIIGVFLRYTEGAYAITRGNAVIDFYTNLPEQIDKAVLSRVQSRFAIDGAASREDFLDQDHLWWRKIKEVDPKVIAQKDPDDYEYLSAQAELGNLSELESNSEPQIRDDRLQEVTNRLLNDLGTGHHDFFARFFTEVLKVYPIFSSRDVRNIQQAVNNRLTDFDLPESWLETPETFFRQSYDRKLEMLKELMRGNMKSLTFPDIRWRETVKYCNNLSRILNQDRERRIADIMNEMDCHGEAKRRFVSTEQGS</sequence>
<dbReference type="KEGG" id="puo:RZN69_01245"/>
<dbReference type="GO" id="GO:0016887">
    <property type="term" value="F:ATP hydrolysis activity"/>
    <property type="evidence" value="ECO:0007669"/>
    <property type="project" value="InterPro"/>
</dbReference>
<feature type="domain" description="ATPase AAA-type core" evidence="2">
    <location>
        <begin position="312"/>
        <end position="447"/>
    </location>
</feature>
<dbReference type="AlphaFoldDB" id="A0AAQ3LD51"/>
<evidence type="ECO:0000313" key="4">
    <source>
        <dbReference type="Proteomes" id="UP001304300"/>
    </source>
</evidence>
<dbReference type="Proteomes" id="UP001304300">
    <property type="component" value="Chromosome"/>
</dbReference>
<dbReference type="SUPFAM" id="SSF52540">
    <property type="entry name" value="P-loop containing nucleoside triphosphate hydrolases"/>
    <property type="match status" value="1"/>
</dbReference>
<proteinExistence type="predicted"/>
<dbReference type="GO" id="GO:0005524">
    <property type="term" value="F:ATP binding"/>
    <property type="evidence" value="ECO:0007669"/>
    <property type="project" value="InterPro"/>
</dbReference>
<reference evidence="3 4" key="1">
    <citation type="submission" date="2023-10" db="EMBL/GenBank/DDBJ databases">
        <title>Rubellicoccus peritrichatus gen. nov., sp. nov., isolated from an algae of coral reef tank.</title>
        <authorList>
            <person name="Luo J."/>
        </authorList>
    </citation>
    <scope>NUCLEOTIDE SEQUENCE [LARGE SCALE GENOMIC DNA]</scope>
    <source>
        <strain evidence="3 4">CR14</strain>
    </source>
</reference>
<feature type="compositionally biased region" description="Polar residues" evidence="1">
    <location>
        <begin position="39"/>
        <end position="53"/>
    </location>
</feature>
<keyword evidence="4" id="KW-1185">Reference proteome</keyword>
<dbReference type="RefSeq" id="WP_317834179.1">
    <property type="nucleotide sequence ID" value="NZ_CP136920.1"/>
</dbReference>
<dbReference type="InterPro" id="IPR027417">
    <property type="entry name" value="P-loop_NTPase"/>
</dbReference>
<dbReference type="Pfam" id="PF00004">
    <property type="entry name" value="AAA"/>
    <property type="match status" value="1"/>
</dbReference>
<evidence type="ECO:0000256" key="1">
    <source>
        <dbReference type="SAM" id="MobiDB-lite"/>
    </source>
</evidence>
<evidence type="ECO:0000259" key="2">
    <source>
        <dbReference type="Pfam" id="PF00004"/>
    </source>
</evidence>
<gene>
    <name evidence="3" type="ORF">RZN69_01245</name>
</gene>
<protein>
    <submittedName>
        <fullName evidence="3">AAA family ATPase</fullName>
    </submittedName>
</protein>
<organism evidence="3 4">
    <name type="scientific">Rubellicoccus peritrichatus</name>
    <dbReference type="NCBI Taxonomy" id="3080537"/>
    <lineage>
        <taxon>Bacteria</taxon>
        <taxon>Pseudomonadati</taxon>
        <taxon>Verrucomicrobiota</taxon>
        <taxon>Opitutia</taxon>
        <taxon>Puniceicoccales</taxon>
        <taxon>Cerasicoccaceae</taxon>
        <taxon>Rubellicoccus</taxon>
    </lineage>
</organism>
<dbReference type="EMBL" id="CP136920">
    <property type="protein sequence ID" value="WOO41695.1"/>
    <property type="molecule type" value="Genomic_DNA"/>
</dbReference>
<evidence type="ECO:0000313" key="3">
    <source>
        <dbReference type="EMBL" id="WOO41695.1"/>
    </source>
</evidence>
<feature type="region of interest" description="Disordered" evidence="1">
    <location>
        <begin position="29"/>
        <end position="53"/>
    </location>
</feature>
<name>A0AAQ3LD51_9BACT</name>
<accession>A0AAQ3LD51</accession>
<dbReference type="InterPro" id="IPR003959">
    <property type="entry name" value="ATPase_AAA_core"/>
</dbReference>
<dbReference type="Gene3D" id="3.40.50.300">
    <property type="entry name" value="P-loop containing nucleotide triphosphate hydrolases"/>
    <property type="match status" value="1"/>
</dbReference>